<dbReference type="SUPFAM" id="SSF56112">
    <property type="entry name" value="Protein kinase-like (PK-like)"/>
    <property type="match status" value="2"/>
</dbReference>
<evidence type="ECO:0000256" key="1">
    <source>
        <dbReference type="ARBA" id="ARBA00022679"/>
    </source>
</evidence>
<dbReference type="Gene3D" id="1.10.510.10">
    <property type="entry name" value="Transferase(Phosphotransferase) domain 1"/>
    <property type="match status" value="2"/>
</dbReference>
<gene>
    <name evidence="7" type="ORF">V5O48_004641</name>
</gene>
<name>A0ABR3FPG2_9AGAR</name>
<accession>A0ABR3FPG2</accession>
<evidence type="ECO:0000256" key="5">
    <source>
        <dbReference type="SAM" id="MobiDB-lite"/>
    </source>
</evidence>
<sequence length="1022" mass="115625">MDSCEVLSTESQATESRPTQKTIRNSKELRALVSSGTIQPWEPAPTFEFSETWSPSVVADWLDQELQLSEDKDVHVRCTRLIDRIAKKHHHFPSSLFIDNIEVVGKLPVKHGGFAHIFKGKHTNETPASVPTDPPILCLKVVQMYEHDEPAEKEKKISDFCREAIIWKRLYHTNIHPFLGVNKILFDNALCLVSPWMENGDLMGFLKLNPTHDKLRAIMEIARGLAYLHSLSPMIVHGDIKGVNVLVSPDLTCRLADFGLSRIAYENNPYGETMSRELPAGTTRWKAPEMFTDSNVTESRKEHAPRDIYAFACTILEIITQKVPFSELNDGQFMLKIFTNELQPRRPTSPFWCPDEMWNLMVQCWNVAPSKRPTADTALDFLERYEAYIIARSLPPSQENLMPLPKYPELPSLDPQGPPKVVEERPGLSGTRSEVAIDAQTTEAGDEGSTLLVPVGEVLPHTTEVVIRRPGKSSLGMTELPAFNDQTTHIVGNFEDLQGVLSSDQTLDSDSWSLKLAFSETWSALMVADWLDEQETRSPDKHFQAHCRWLLDAIADECHEIPSRLWFLDEIEPIGKHPVHTGVDTDVWKVRGPNQNLGFKAVRVDHFWRNSELSERRSLVSEFCRTALIWSRLSHRHVHRFIGVDMKLALYVVSPWEERGNIITFLQENPNHNKLRSIREIASGLAYLHSQQTVHGNLQGSNILVDHNNTCQLAGFYFCPRNAPHNVEESRFNENLRWMAPEQISTASSFHVRGPSQPADVYAYACTVLEIITGKPPFSDHDNSVAAVRITLGQRPPRPSPTTVSWCPDEVWSLVEQCWAKNPSHRPTARSIDRYLAHYQASRQLTASWSQSQTSRDDGSSEYESSYEVDIESLVEAPRLVELGSTEEFLGLAELFENPEWSPQEKEEAERAQTRDRGRARGLSMKLPVALKGPLALFKSGISSPFRRRNRRAKEASSPSYPSEQQRERTTIIPHSAPASFSERSQNSGPMRQWRVWREAMVRSGTSLRSTASGGRGLAYTG</sequence>
<feature type="region of interest" description="Disordered" evidence="5">
    <location>
        <begin position="1"/>
        <end position="22"/>
    </location>
</feature>
<keyword evidence="3" id="KW-0418">Kinase</keyword>
<evidence type="ECO:0000256" key="2">
    <source>
        <dbReference type="ARBA" id="ARBA00022741"/>
    </source>
</evidence>
<feature type="domain" description="Protein kinase" evidence="6">
    <location>
        <begin position="568"/>
        <end position="836"/>
    </location>
</feature>
<keyword evidence="4" id="KW-0067">ATP-binding</keyword>
<organism evidence="7 8">
    <name type="scientific">Marasmius crinis-equi</name>
    <dbReference type="NCBI Taxonomy" id="585013"/>
    <lineage>
        <taxon>Eukaryota</taxon>
        <taxon>Fungi</taxon>
        <taxon>Dikarya</taxon>
        <taxon>Basidiomycota</taxon>
        <taxon>Agaricomycotina</taxon>
        <taxon>Agaricomycetes</taxon>
        <taxon>Agaricomycetidae</taxon>
        <taxon>Agaricales</taxon>
        <taxon>Marasmiineae</taxon>
        <taxon>Marasmiaceae</taxon>
        <taxon>Marasmius</taxon>
    </lineage>
</organism>
<dbReference type="Pfam" id="PF07714">
    <property type="entry name" value="PK_Tyr_Ser-Thr"/>
    <property type="match status" value="2"/>
</dbReference>
<dbReference type="InterPro" id="IPR011009">
    <property type="entry name" value="Kinase-like_dom_sf"/>
</dbReference>
<proteinExistence type="predicted"/>
<evidence type="ECO:0000313" key="7">
    <source>
        <dbReference type="EMBL" id="KAL0577342.1"/>
    </source>
</evidence>
<evidence type="ECO:0000259" key="6">
    <source>
        <dbReference type="PROSITE" id="PS50011"/>
    </source>
</evidence>
<dbReference type="InterPro" id="IPR008271">
    <property type="entry name" value="Ser/Thr_kinase_AS"/>
</dbReference>
<dbReference type="SMART" id="SM00220">
    <property type="entry name" value="S_TKc"/>
    <property type="match status" value="2"/>
</dbReference>
<evidence type="ECO:0000256" key="4">
    <source>
        <dbReference type="ARBA" id="ARBA00022840"/>
    </source>
</evidence>
<protein>
    <recommendedName>
        <fullName evidence="6">Protein kinase domain-containing protein</fullName>
    </recommendedName>
</protein>
<feature type="region of interest" description="Disordered" evidence="5">
    <location>
        <begin position="947"/>
        <end position="992"/>
    </location>
</feature>
<dbReference type="PROSITE" id="PS00108">
    <property type="entry name" value="PROTEIN_KINASE_ST"/>
    <property type="match status" value="1"/>
</dbReference>
<keyword evidence="1" id="KW-0808">Transferase</keyword>
<comment type="caution">
    <text evidence="7">The sequence shown here is derived from an EMBL/GenBank/DDBJ whole genome shotgun (WGS) entry which is preliminary data.</text>
</comment>
<keyword evidence="2" id="KW-0547">Nucleotide-binding</keyword>
<dbReference type="PANTHER" id="PTHR44329">
    <property type="entry name" value="SERINE/THREONINE-PROTEIN KINASE TNNI3K-RELATED"/>
    <property type="match status" value="1"/>
</dbReference>
<evidence type="ECO:0000313" key="8">
    <source>
        <dbReference type="Proteomes" id="UP001465976"/>
    </source>
</evidence>
<feature type="domain" description="Protein kinase" evidence="6">
    <location>
        <begin position="103"/>
        <end position="389"/>
    </location>
</feature>
<dbReference type="EMBL" id="JBAHYK010000163">
    <property type="protein sequence ID" value="KAL0577342.1"/>
    <property type="molecule type" value="Genomic_DNA"/>
</dbReference>
<dbReference type="InterPro" id="IPR051681">
    <property type="entry name" value="Ser/Thr_Kinases-Pseudokinases"/>
</dbReference>
<feature type="region of interest" description="Disordered" evidence="5">
    <location>
        <begin position="900"/>
        <end position="925"/>
    </location>
</feature>
<feature type="compositionally biased region" description="Basic and acidic residues" evidence="5">
    <location>
        <begin position="903"/>
        <end position="919"/>
    </location>
</feature>
<feature type="region of interest" description="Disordered" evidence="5">
    <location>
        <begin position="405"/>
        <end position="431"/>
    </location>
</feature>
<dbReference type="Proteomes" id="UP001465976">
    <property type="component" value="Unassembled WGS sequence"/>
</dbReference>
<dbReference type="PANTHER" id="PTHR44329:SF288">
    <property type="entry name" value="MITOGEN-ACTIVATED PROTEIN KINASE KINASE KINASE 20"/>
    <property type="match status" value="1"/>
</dbReference>
<reference evidence="7 8" key="1">
    <citation type="submission" date="2024-02" db="EMBL/GenBank/DDBJ databases">
        <title>A draft genome for the cacao thread blight pathogen Marasmius crinis-equi.</title>
        <authorList>
            <person name="Cohen S.P."/>
            <person name="Baruah I.K."/>
            <person name="Amoako-Attah I."/>
            <person name="Bukari Y."/>
            <person name="Meinhardt L.W."/>
            <person name="Bailey B.A."/>
        </authorList>
    </citation>
    <scope>NUCLEOTIDE SEQUENCE [LARGE SCALE GENOMIC DNA]</scope>
    <source>
        <strain evidence="7 8">GH-76</strain>
    </source>
</reference>
<dbReference type="PROSITE" id="PS50011">
    <property type="entry name" value="PROTEIN_KINASE_DOM"/>
    <property type="match status" value="2"/>
</dbReference>
<keyword evidence="8" id="KW-1185">Reference proteome</keyword>
<dbReference type="InterPro" id="IPR001245">
    <property type="entry name" value="Ser-Thr/Tyr_kinase_cat_dom"/>
</dbReference>
<evidence type="ECO:0000256" key="3">
    <source>
        <dbReference type="ARBA" id="ARBA00022777"/>
    </source>
</evidence>
<dbReference type="InterPro" id="IPR000719">
    <property type="entry name" value="Prot_kinase_dom"/>
</dbReference>